<dbReference type="Proteomes" id="UP000479132">
    <property type="component" value="Unassembled WGS sequence"/>
</dbReference>
<dbReference type="RefSeq" id="WP_165264961.1">
    <property type="nucleotide sequence ID" value="NZ_JAALLS010000001.1"/>
</dbReference>
<dbReference type="InterPro" id="IPR021301">
    <property type="entry name" value="DUF2779"/>
</dbReference>
<reference evidence="2 3" key="1">
    <citation type="submission" date="2020-02" db="EMBL/GenBank/DDBJ databases">
        <title>Aliifodinibius halophilus 2W32, complete genome.</title>
        <authorList>
            <person name="Li Y."/>
            <person name="Wu S."/>
        </authorList>
    </citation>
    <scope>NUCLEOTIDE SEQUENCE [LARGE SCALE GENOMIC DNA]</scope>
    <source>
        <strain evidence="2 3">2W32</strain>
    </source>
</reference>
<accession>A0A6M1T0R3</accession>
<name>A0A6M1T0R3_9BACT</name>
<evidence type="ECO:0000313" key="3">
    <source>
        <dbReference type="Proteomes" id="UP000479132"/>
    </source>
</evidence>
<feature type="domain" description="DUF2779" evidence="1">
    <location>
        <begin position="377"/>
        <end position="521"/>
    </location>
</feature>
<dbReference type="Pfam" id="PF11074">
    <property type="entry name" value="DUF2779"/>
    <property type="match status" value="1"/>
</dbReference>
<protein>
    <submittedName>
        <fullName evidence="2">DUF2779 domain-containing protein</fullName>
    </submittedName>
</protein>
<evidence type="ECO:0000259" key="1">
    <source>
        <dbReference type="Pfam" id="PF11074"/>
    </source>
</evidence>
<sequence length="634" mass="73803">MAKKSAETTYFTKHLFGAGIQCATKLYYKSRDFAESKTAIPFIRHAVFNKRLLKALARSVYPQGIFVKESSIQDAAEKTQKLLEQEDSVLFDAIFEHDQMMARLPIVAKKGDTLTVFHIQTKAFDSRRDRLITSSGNIYSKWRKYLLDFAYQLYMVQNNWPDFKIVPILVMPEKSGEAHTGNLPFKLKPLDKRKQPILVPAENQELLAKIEVSDLISVVWDETDFATEHLPRSSFQESLYYLRDLYLNKKKEAPVVGTKCKDCEFRIESERIQEGEESGFNNCWAPEMAQKTPSEQHVFDLIGPGVNQWVEEGVYSKQEIEQADIFDITTIVNSRGGISHKMRQALQIYKAQGQPVPTEIMRPELIDELDRWQYPLHFLDFEAGNYTVPIRAGRSPYQLIVFQYSCHTLHQNGEWEHHQWIDSNNGQYPNYELVRQLMQIPNITKGTIVQYSNFERTALKTIRRELMNEETEVEGSEQLLEWTTRIIRRNDSSHHHPPYVADLSRLVKNYYYNREMNNSLSIKGVLQSVMSHSNYLKELYSKPYSSDNFSNIKWWQDDGEGGARNPYTILTETGDSPIRRGTEAMVVYGKLRATEFRDEQVQAYQHALLKYCELDTLAMVMIYQHWKNKIAEEQ</sequence>
<dbReference type="AlphaFoldDB" id="A0A6M1T0R3"/>
<comment type="caution">
    <text evidence="2">The sequence shown here is derived from an EMBL/GenBank/DDBJ whole genome shotgun (WGS) entry which is preliminary data.</text>
</comment>
<gene>
    <name evidence="2" type="ORF">G3569_00450</name>
</gene>
<keyword evidence="3" id="KW-1185">Reference proteome</keyword>
<dbReference type="EMBL" id="JAALLS010000001">
    <property type="protein sequence ID" value="NGP86805.1"/>
    <property type="molecule type" value="Genomic_DNA"/>
</dbReference>
<evidence type="ECO:0000313" key="2">
    <source>
        <dbReference type="EMBL" id="NGP86805.1"/>
    </source>
</evidence>
<proteinExistence type="predicted"/>
<organism evidence="2 3">
    <name type="scientific">Fodinibius halophilus</name>
    <dbReference type="NCBI Taxonomy" id="1736908"/>
    <lineage>
        <taxon>Bacteria</taxon>
        <taxon>Pseudomonadati</taxon>
        <taxon>Balneolota</taxon>
        <taxon>Balneolia</taxon>
        <taxon>Balneolales</taxon>
        <taxon>Balneolaceae</taxon>
        <taxon>Fodinibius</taxon>
    </lineage>
</organism>